<name>A0A9N9JZ18_9GLOM</name>
<keyword evidence="2" id="KW-1185">Reference proteome</keyword>
<organism evidence="1 2">
    <name type="scientific">Racocetra fulgida</name>
    <dbReference type="NCBI Taxonomy" id="60492"/>
    <lineage>
        <taxon>Eukaryota</taxon>
        <taxon>Fungi</taxon>
        <taxon>Fungi incertae sedis</taxon>
        <taxon>Mucoromycota</taxon>
        <taxon>Glomeromycotina</taxon>
        <taxon>Glomeromycetes</taxon>
        <taxon>Diversisporales</taxon>
        <taxon>Gigasporaceae</taxon>
        <taxon>Racocetra</taxon>
    </lineage>
</organism>
<accession>A0A9N9JZ18</accession>
<comment type="caution">
    <text evidence="1">The sequence shown here is derived from an EMBL/GenBank/DDBJ whole genome shotgun (WGS) entry which is preliminary data.</text>
</comment>
<dbReference type="OrthoDB" id="2186602at2759"/>
<evidence type="ECO:0000313" key="2">
    <source>
        <dbReference type="Proteomes" id="UP000789396"/>
    </source>
</evidence>
<sequence>FDSVRFDKNMKATSFQGLSQQYFPLSVLYHATITRDLDFTKYNEDATEEKFTIPLSVALHPWLMIPIGTCLEKHQVIRHIEKIAAEIKKQKKARFDEDKIWMDKHMKKHRAVSNYSWEESLESKDKEE</sequence>
<gene>
    <name evidence="1" type="ORF">RFULGI_LOCUS18055</name>
</gene>
<dbReference type="AlphaFoldDB" id="A0A9N9JZ18"/>
<dbReference type="EMBL" id="CAJVPZ010075813">
    <property type="protein sequence ID" value="CAG8804182.1"/>
    <property type="molecule type" value="Genomic_DNA"/>
</dbReference>
<feature type="non-terminal residue" evidence="1">
    <location>
        <position position="128"/>
    </location>
</feature>
<proteinExistence type="predicted"/>
<reference evidence="1" key="1">
    <citation type="submission" date="2021-06" db="EMBL/GenBank/DDBJ databases">
        <authorList>
            <person name="Kallberg Y."/>
            <person name="Tangrot J."/>
            <person name="Rosling A."/>
        </authorList>
    </citation>
    <scope>NUCLEOTIDE SEQUENCE</scope>
    <source>
        <strain evidence="1">IN212</strain>
    </source>
</reference>
<protein>
    <submittedName>
        <fullName evidence="1">11388_t:CDS:1</fullName>
    </submittedName>
</protein>
<dbReference type="Proteomes" id="UP000789396">
    <property type="component" value="Unassembled WGS sequence"/>
</dbReference>
<feature type="non-terminal residue" evidence="1">
    <location>
        <position position="1"/>
    </location>
</feature>
<evidence type="ECO:0000313" key="1">
    <source>
        <dbReference type="EMBL" id="CAG8804182.1"/>
    </source>
</evidence>